<proteinExistence type="inferred from homology"/>
<dbReference type="Proteomes" id="UP000241960">
    <property type="component" value="Unassembled WGS sequence"/>
</dbReference>
<keyword evidence="8" id="KW-1185">Reference proteome</keyword>
<evidence type="ECO:0000259" key="5">
    <source>
        <dbReference type="PROSITE" id="PS50931"/>
    </source>
</evidence>
<comment type="similarity">
    <text evidence="1">Belongs to the LysR transcriptional regulatory family.</text>
</comment>
<comment type="caution">
    <text evidence="7">The sequence shown here is derived from an EMBL/GenBank/DDBJ whole genome shotgun (WGS) entry which is preliminary data.</text>
</comment>
<dbReference type="AlphaFoldDB" id="A0A9Q6HQN8"/>
<evidence type="ECO:0000256" key="2">
    <source>
        <dbReference type="ARBA" id="ARBA00023015"/>
    </source>
</evidence>
<dbReference type="SUPFAM" id="SSF53850">
    <property type="entry name" value="Periplasmic binding protein-like II"/>
    <property type="match status" value="1"/>
</dbReference>
<evidence type="ECO:0000313" key="9">
    <source>
        <dbReference type="Proteomes" id="UP000241960"/>
    </source>
</evidence>
<dbReference type="CDD" id="cd08438">
    <property type="entry name" value="PBP2_CidR"/>
    <property type="match status" value="1"/>
</dbReference>
<dbReference type="EMBL" id="PZFR01000042">
    <property type="protein sequence ID" value="PTI68674.1"/>
    <property type="molecule type" value="Genomic_DNA"/>
</dbReference>
<dbReference type="InterPro" id="IPR005119">
    <property type="entry name" value="LysR_subst-bd"/>
</dbReference>
<evidence type="ECO:0000313" key="8">
    <source>
        <dbReference type="Proteomes" id="UP000240859"/>
    </source>
</evidence>
<dbReference type="PANTHER" id="PTHR30419">
    <property type="entry name" value="HTH-TYPE TRANSCRIPTIONAL REGULATOR YBHD"/>
    <property type="match status" value="1"/>
</dbReference>
<evidence type="ECO:0000256" key="1">
    <source>
        <dbReference type="ARBA" id="ARBA00009437"/>
    </source>
</evidence>
<dbReference type="PANTHER" id="PTHR30419:SF8">
    <property type="entry name" value="NITROGEN ASSIMILATION TRANSCRIPTIONAL ACTIVATOR-RELATED"/>
    <property type="match status" value="1"/>
</dbReference>
<feature type="domain" description="HTH lysR-type" evidence="5">
    <location>
        <begin position="1"/>
        <end position="58"/>
    </location>
</feature>
<dbReference type="InterPro" id="IPR000847">
    <property type="entry name" value="LysR_HTH_N"/>
</dbReference>
<evidence type="ECO:0000313" key="6">
    <source>
        <dbReference type="EMBL" id="PTI68674.1"/>
    </source>
</evidence>
<dbReference type="FunFam" id="1.10.10.10:FF:000001">
    <property type="entry name" value="LysR family transcriptional regulator"/>
    <property type="match status" value="1"/>
</dbReference>
<dbReference type="RefSeq" id="WP_046837725.1">
    <property type="nucleotide sequence ID" value="NZ_CP118976.1"/>
</dbReference>
<dbReference type="Pfam" id="PF03466">
    <property type="entry name" value="LysR_substrate"/>
    <property type="match status" value="1"/>
</dbReference>
<organism evidence="7 9">
    <name type="scientific">Staphylococcus succinus</name>
    <dbReference type="NCBI Taxonomy" id="61015"/>
    <lineage>
        <taxon>Bacteria</taxon>
        <taxon>Bacillati</taxon>
        <taxon>Bacillota</taxon>
        <taxon>Bacilli</taxon>
        <taxon>Bacillales</taxon>
        <taxon>Staphylococcaceae</taxon>
        <taxon>Staphylococcus</taxon>
    </lineage>
</organism>
<dbReference type="GO" id="GO:0003677">
    <property type="term" value="F:DNA binding"/>
    <property type="evidence" value="ECO:0007669"/>
    <property type="project" value="UniProtKB-KW"/>
</dbReference>
<dbReference type="InterPro" id="IPR036388">
    <property type="entry name" value="WH-like_DNA-bd_sf"/>
</dbReference>
<dbReference type="Gene3D" id="3.40.190.290">
    <property type="match status" value="1"/>
</dbReference>
<evidence type="ECO:0000313" key="7">
    <source>
        <dbReference type="EMBL" id="PTI76588.1"/>
    </source>
</evidence>
<dbReference type="PRINTS" id="PR00039">
    <property type="entry name" value="HTHLYSR"/>
</dbReference>
<dbReference type="Proteomes" id="UP000240859">
    <property type="component" value="Unassembled WGS sequence"/>
</dbReference>
<protein>
    <submittedName>
        <fullName evidence="7">LysR family transcriptional regulator</fullName>
    </submittedName>
</protein>
<dbReference type="InterPro" id="IPR050950">
    <property type="entry name" value="HTH-type_LysR_regulators"/>
</dbReference>
<dbReference type="SUPFAM" id="SSF46785">
    <property type="entry name" value="Winged helix' DNA-binding domain"/>
    <property type="match status" value="1"/>
</dbReference>
<keyword evidence="3" id="KW-0238">DNA-binding</keyword>
<evidence type="ECO:0000256" key="3">
    <source>
        <dbReference type="ARBA" id="ARBA00023125"/>
    </source>
</evidence>
<dbReference type="GeneID" id="93721399"/>
<sequence>MEIKQMKYFVEVVKNGGMTQASEHLFIAQSTISKNIKSIEDEFNITLFDRSKKRIVLTDVGRVFYEKCQKAMAALDDLSLEMGDVTNLERGHIRIGISAIMNVRLFTESLNQFHHRFPNVTYEVIEGGGKAVEFYLNNDEIDVGITTLPVDDDIYHAIPLYKENLLLVVAKNTELASHTSVYLGDLKRESFVMFHDDYYLKDQIIESCRKVGFHPKTVAKMSQITFIENMIRDGIGVSILPESIVNVLSEDVVGVPLHGADVSWNLGVIWKKESYINYVTDEWIKFLNDIRR</sequence>
<dbReference type="NCBIfam" id="NF047520">
    <property type="entry name" value="trans_act_CidR"/>
    <property type="match status" value="1"/>
</dbReference>
<dbReference type="GO" id="GO:0005829">
    <property type="term" value="C:cytosol"/>
    <property type="evidence" value="ECO:0007669"/>
    <property type="project" value="TreeGrafter"/>
</dbReference>
<reference evidence="7" key="2">
    <citation type="submission" date="2018-03" db="EMBL/GenBank/DDBJ databases">
        <authorList>
            <person name="Naushad S."/>
        </authorList>
    </citation>
    <scope>NUCLEOTIDE SEQUENCE</scope>
    <source>
        <strain evidence="6">SNUC 1084</strain>
        <strain evidence="7">SNUC 1231</strain>
    </source>
</reference>
<dbReference type="Pfam" id="PF00126">
    <property type="entry name" value="HTH_1"/>
    <property type="match status" value="1"/>
</dbReference>
<dbReference type="Gene3D" id="1.10.10.10">
    <property type="entry name" value="Winged helix-like DNA-binding domain superfamily/Winged helix DNA-binding domain"/>
    <property type="match status" value="1"/>
</dbReference>
<keyword evidence="4" id="KW-0804">Transcription</keyword>
<keyword evidence="2" id="KW-0805">Transcription regulation</keyword>
<dbReference type="InterPro" id="IPR036390">
    <property type="entry name" value="WH_DNA-bd_sf"/>
</dbReference>
<dbReference type="EMBL" id="PZFQ01000009">
    <property type="protein sequence ID" value="PTI76588.1"/>
    <property type="molecule type" value="Genomic_DNA"/>
</dbReference>
<evidence type="ECO:0000256" key="4">
    <source>
        <dbReference type="ARBA" id="ARBA00023163"/>
    </source>
</evidence>
<dbReference type="GO" id="GO:0003700">
    <property type="term" value="F:DNA-binding transcription factor activity"/>
    <property type="evidence" value="ECO:0007669"/>
    <property type="project" value="InterPro"/>
</dbReference>
<accession>A0A9Q6HQN8</accession>
<reference evidence="8 9" key="1">
    <citation type="journal article" date="2016" name="Front. Microbiol.">
        <title>Comprehensive Phylogenetic Analysis of Bovine Non-aureus Staphylococci Species Based on Whole-Genome Sequencing.</title>
        <authorList>
            <person name="Naushad S."/>
            <person name="Barkema H.W."/>
            <person name="Luby C."/>
            <person name="Condas L.A."/>
            <person name="Nobrega D.B."/>
            <person name="Carson D.A."/>
            <person name="De Buck J."/>
        </authorList>
    </citation>
    <scope>NUCLEOTIDE SEQUENCE [LARGE SCALE GENOMIC DNA]</scope>
    <source>
        <strain evidence="6 8">SNUC 1084</strain>
        <strain evidence="7 9">SNUC 1231</strain>
    </source>
</reference>
<gene>
    <name evidence="6" type="ORF">BU057_07875</name>
    <name evidence="7" type="ORF">BU058_03935</name>
</gene>
<name>A0A9Q6HQN8_9STAP</name>
<dbReference type="PROSITE" id="PS50931">
    <property type="entry name" value="HTH_LYSR"/>
    <property type="match status" value="1"/>
</dbReference>